<gene>
    <name evidence="8" type="primary">TPPNR1L</name>
</gene>
<feature type="compositionally biased region" description="Basic and acidic residues" evidence="5">
    <location>
        <begin position="182"/>
        <end position="193"/>
    </location>
</feature>
<evidence type="ECO:0000259" key="7">
    <source>
        <dbReference type="PROSITE" id="PS50835"/>
    </source>
</evidence>
<organism evidence="8 9">
    <name type="scientific">Gallus gallus</name>
    <name type="common">Chicken</name>
    <dbReference type="NCBI Taxonomy" id="9031"/>
    <lineage>
        <taxon>Eukaryota</taxon>
        <taxon>Metazoa</taxon>
        <taxon>Chordata</taxon>
        <taxon>Craniata</taxon>
        <taxon>Vertebrata</taxon>
        <taxon>Euteleostomi</taxon>
        <taxon>Archelosauria</taxon>
        <taxon>Archosauria</taxon>
        <taxon>Dinosauria</taxon>
        <taxon>Saurischia</taxon>
        <taxon>Theropoda</taxon>
        <taxon>Coelurosauria</taxon>
        <taxon>Aves</taxon>
        <taxon>Neognathae</taxon>
        <taxon>Galloanserae</taxon>
        <taxon>Galliformes</taxon>
        <taxon>Phasianidae</taxon>
        <taxon>Phasianinae</taxon>
        <taxon>Gallus</taxon>
    </lineage>
</organism>
<feature type="region of interest" description="Disordered" evidence="5">
    <location>
        <begin position="88"/>
        <end position="116"/>
    </location>
</feature>
<sequence length="709" mass="75882">MGYKDSSSNLRCSRVLSLLSLTPIGQTAHSTWSPQISHSCFCHGPSWLGCWRCVLSRMALNAHCIWEHCASPPPPCFPRSPHHNSTGLCAVPGGARGRQSSSSRRSPPCAGTAAAAPSLPASLRGGALPPAHLKKAAAGVPGGAPTHEFGRSQAVPGCGEPRRYRGRSRCQGNGGGAAEGRCGAERCGAERPRGRSGPGQEEPEMEPRPPAWPLLCLLLLCQSSCAGVGAQTYPDFKLQQPQSSEVVIKGDTLTLNCTVSGSGPVGPVKWVKGWGSDNQTVYEHKGSFPRVMRAVPDPSNDFTIRISNVSLEDAGTYYCVKFRKGTVDDVVFTKGGGTEVSVHARPSVPVVSGPSHRAVPGQSVPFTCSAKEFSPRDIRVKWLKNSTLVRAEPPHVTPELSNSSYRMSSTLQVKLSEDDVRSELTCEVQHPTLAAPLRKTYALHQALRVPPSVSVVAAPSGAVEVNKTVNFTCRVQGFYPGAVNVSWLENGTEMNTGNSTQPTETSRGLFELNDTVTVQAGEEKSGFKFTCLVVHEDQEPISGTGILWVTPPALGESNEGLIGDSKSLIYVAVGVVCTVLALLVIAILYLIRTKQSKGKSSPSARLHEPEKSSGTTTTQESDPNNMTYADLNFAKEKRKSVRRVIELSQQSEYACIQGSNSSSSQPASSSDNLTYADLDMVHLSKAPRRPPPCPEESSSEYASVQIQRQ</sequence>
<keyword evidence="2" id="KW-1015">Disulfide bond</keyword>
<feature type="compositionally biased region" description="Polar residues" evidence="5">
    <location>
        <begin position="612"/>
        <end position="626"/>
    </location>
</feature>
<dbReference type="Pfam" id="PF07654">
    <property type="entry name" value="C1-set"/>
    <property type="match status" value="2"/>
</dbReference>
<dbReference type="GO" id="GO:0005886">
    <property type="term" value="C:plasma membrane"/>
    <property type="evidence" value="ECO:0000318"/>
    <property type="project" value="GO_Central"/>
</dbReference>
<dbReference type="PANTHER" id="PTHR19971">
    <property type="entry name" value="SIGNAL-REGULATORY PROTEIN BETA"/>
    <property type="match status" value="1"/>
</dbReference>
<evidence type="ECO:0000256" key="5">
    <source>
        <dbReference type="SAM" id="MobiDB-lite"/>
    </source>
</evidence>
<dbReference type="SMART" id="SM00407">
    <property type="entry name" value="IGc1"/>
    <property type="match status" value="2"/>
</dbReference>
<keyword evidence="4" id="KW-0393">Immunoglobulin domain</keyword>
<feature type="domain" description="Ig-like" evidence="7">
    <location>
        <begin position="451"/>
        <end position="542"/>
    </location>
</feature>
<evidence type="ECO:0000313" key="9">
    <source>
        <dbReference type="Proteomes" id="UP000000539"/>
    </source>
</evidence>
<feature type="compositionally biased region" description="Low complexity" evidence="5">
    <location>
        <begin position="134"/>
        <end position="145"/>
    </location>
</feature>
<reference evidence="8" key="2">
    <citation type="submission" date="2025-08" db="UniProtKB">
        <authorList>
            <consortium name="Ensembl"/>
        </authorList>
    </citation>
    <scope>IDENTIFICATION</scope>
    <source>
        <strain evidence="8">broiler</strain>
    </source>
</reference>
<dbReference type="OrthoDB" id="6370831at2759"/>
<keyword evidence="9" id="KW-1185">Reference proteome</keyword>
<dbReference type="Ensembl" id="ENSGALT00010032493.1">
    <property type="protein sequence ID" value="ENSGALP00010019237.1"/>
    <property type="gene ID" value="ENSGALG00010013482.1"/>
</dbReference>
<dbReference type="CDD" id="cd05772">
    <property type="entry name" value="IgC1_SIRP_domain_2"/>
    <property type="match status" value="1"/>
</dbReference>
<dbReference type="SMART" id="SM00408">
    <property type="entry name" value="IGc2"/>
    <property type="match status" value="1"/>
</dbReference>
<dbReference type="InterPro" id="IPR003597">
    <property type="entry name" value="Ig_C1-set"/>
</dbReference>
<reference evidence="8" key="3">
    <citation type="submission" date="2025-09" db="UniProtKB">
        <authorList>
            <consortium name="Ensembl"/>
        </authorList>
    </citation>
    <scope>IDENTIFICATION</scope>
    <source>
        <strain evidence="8">broiler</strain>
    </source>
</reference>
<feature type="region of interest" description="Disordered" evidence="5">
    <location>
        <begin position="598"/>
        <end position="626"/>
    </location>
</feature>
<dbReference type="PROSITE" id="PS50835">
    <property type="entry name" value="IG_LIKE"/>
    <property type="match status" value="3"/>
</dbReference>
<evidence type="ECO:0000256" key="1">
    <source>
        <dbReference type="ARBA" id="ARBA00022729"/>
    </source>
</evidence>
<evidence type="ECO:0000256" key="3">
    <source>
        <dbReference type="ARBA" id="ARBA00023180"/>
    </source>
</evidence>
<evidence type="ECO:0000256" key="2">
    <source>
        <dbReference type="ARBA" id="ARBA00023157"/>
    </source>
</evidence>
<dbReference type="FunCoup" id="A0A8V0YKX8">
    <property type="interactions" value="8"/>
</dbReference>
<dbReference type="Pfam" id="PF07686">
    <property type="entry name" value="V-set"/>
    <property type="match status" value="1"/>
</dbReference>
<protein>
    <recommendedName>
        <fullName evidence="7">Ig-like domain-containing protein</fullName>
    </recommendedName>
</protein>
<feature type="region of interest" description="Disordered" evidence="5">
    <location>
        <begin position="134"/>
        <end position="207"/>
    </location>
</feature>
<dbReference type="InterPro" id="IPR036179">
    <property type="entry name" value="Ig-like_dom_sf"/>
</dbReference>
<dbReference type="InterPro" id="IPR003599">
    <property type="entry name" value="Ig_sub"/>
</dbReference>
<evidence type="ECO:0000313" key="8">
    <source>
        <dbReference type="Ensembl" id="ENSGALP00010019237.1"/>
    </source>
</evidence>
<keyword evidence="6" id="KW-0812">Transmembrane</keyword>
<feature type="domain" description="Ig-like" evidence="7">
    <location>
        <begin position="346"/>
        <end position="442"/>
    </location>
</feature>
<dbReference type="AlphaFoldDB" id="A0A8V0YKX8"/>
<dbReference type="InterPro" id="IPR013783">
    <property type="entry name" value="Ig-like_fold"/>
</dbReference>
<dbReference type="SMART" id="SM00409">
    <property type="entry name" value="IG"/>
    <property type="match status" value="3"/>
</dbReference>
<feature type="compositionally biased region" description="Low complexity" evidence="5">
    <location>
        <begin position="659"/>
        <end position="670"/>
    </location>
</feature>
<dbReference type="InterPro" id="IPR013106">
    <property type="entry name" value="Ig_V-set"/>
</dbReference>
<dbReference type="InterPro" id="IPR051755">
    <property type="entry name" value="Ig-like_CS_Receptor"/>
</dbReference>
<keyword evidence="3" id="KW-0325">Glycoprotein</keyword>
<dbReference type="SMART" id="SM00406">
    <property type="entry name" value="IGv"/>
    <property type="match status" value="1"/>
</dbReference>
<dbReference type="SUPFAM" id="SSF48726">
    <property type="entry name" value="Immunoglobulin"/>
    <property type="match status" value="3"/>
</dbReference>
<dbReference type="GeneTree" id="ENSGT00960000186656"/>
<proteinExistence type="predicted"/>
<dbReference type="Gene3D" id="2.60.40.10">
    <property type="entry name" value="Immunoglobulins"/>
    <property type="match status" value="3"/>
</dbReference>
<feature type="compositionally biased region" description="Low complexity" evidence="5">
    <location>
        <begin position="97"/>
        <end position="116"/>
    </location>
</feature>
<dbReference type="FunFam" id="2.60.40.10:FF:000295">
    <property type="entry name" value="Tyrosine-protein phosphatase non-receptor type substrate 1"/>
    <property type="match status" value="1"/>
</dbReference>
<evidence type="ECO:0000256" key="4">
    <source>
        <dbReference type="ARBA" id="ARBA00023319"/>
    </source>
</evidence>
<reference evidence="8" key="1">
    <citation type="submission" date="2020-11" db="EMBL/GenBank/DDBJ databases">
        <title>Gallus gallus (Chicken) genome, bGalGal1, GRCg7b, maternal haplotype autosomes + Z &amp; W.</title>
        <authorList>
            <person name="Warren W."/>
            <person name="Formenti G."/>
            <person name="Fedrigo O."/>
            <person name="Haase B."/>
            <person name="Mountcastle J."/>
            <person name="Balacco J."/>
            <person name="Tracey A."/>
            <person name="Schneider V."/>
            <person name="Okimoto R."/>
            <person name="Cheng H."/>
            <person name="Hawken R."/>
            <person name="Howe K."/>
            <person name="Jarvis E.D."/>
        </authorList>
    </citation>
    <scope>NUCLEOTIDE SEQUENCE [LARGE SCALE GENOMIC DNA]</scope>
    <source>
        <strain evidence="8">Broiler</strain>
    </source>
</reference>
<evidence type="ECO:0000256" key="6">
    <source>
        <dbReference type="SAM" id="Phobius"/>
    </source>
</evidence>
<name>A0A8V0YKX8_CHICK</name>
<feature type="transmembrane region" description="Helical" evidence="6">
    <location>
        <begin position="568"/>
        <end position="591"/>
    </location>
</feature>
<dbReference type="InterPro" id="IPR003598">
    <property type="entry name" value="Ig_sub2"/>
</dbReference>
<dbReference type="Proteomes" id="UP000000539">
    <property type="component" value="Chromosome 20"/>
</dbReference>
<feature type="domain" description="Ig-like" evidence="7">
    <location>
        <begin position="234"/>
        <end position="319"/>
    </location>
</feature>
<accession>A0A8V0YKX8</accession>
<keyword evidence="6" id="KW-1133">Transmembrane helix</keyword>
<dbReference type="InterPro" id="IPR007110">
    <property type="entry name" value="Ig-like_dom"/>
</dbReference>
<keyword evidence="1" id="KW-0732">Signal</keyword>
<keyword evidence="6" id="KW-0472">Membrane</keyword>
<feature type="region of interest" description="Disordered" evidence="5">
    <location>
        <begin position="656"/>
        <end position="709"/>
    </location>
</feature>